<feature type="region of interest" description="Disordered" evidence="1">
    <location>
        <begin position="68"/>
        <end position="104"/>
    </location>
</feature>
<gene>
    <name evidence="2" type="ORF">SERLADRAFT_435533</name>
</gene>
<dbReference type="Proteomes" id="UP000008064">
    <property type="component" value="Unassembled WGS sequence"/>
</dbReference>
<accession>F8NPY9</accession>
<dbReference type="RefSeq" id="XP_007315868.1">
    <property type="nucleotide sequence ID" value="XM_007315806.1"/>
</dbReference>
<organism>
    <name type="scientific">Serpula lacrymans var. lacrymans (strain S7.9)</name>
    <name type="common">Dry rot fungus</name>
    <dbReference type="NCBI Taxonomy" id="578457"/>
    <lineage>
        <taxon>Eukaryota</taxon>
        <taxon>Fungi</taxon>
        <taxon>Dikarya</taxon>
        <taxon>Basidiomycota</taxon>
        <taxon>Agaricomycotina</taxon>
        <taxon>Agaricomycetes</taxon>
        <taxon>Agaricomycetidae</taxon>
        <taxon>Boletales</taxon>
        <taxon>Coniophorineae</taxon>
        <taxon>Serpulaceae</taxon>
        <taxon>Serpula</taxon>
    </lineage>
</organism>
<dbReference type="KEGG" id="sla:SERLADRAFT_435533"/>
<feature type="compositionally biased region" description="Polar residues" evidence="1">
    <location>
        <begin position="68"/>
        <end position="79"/>
    </location>
</feature>
<dbReference type="AlphaFoldDB" id="F8NPY9"/>
<reference evidence="2" key="1">
    <citation type="submission" date="2011-04" db="EMBL/GenBank/DDBJ databases">
        <title>Evolution of plant cell wall degrading machinery underlies the functional diversity of forest fungi.</title>
        <authorList>
            <consortium name="US DOE Joint Genome Institute (JGI-PGF)"/>
            <person name="Eastwood D.C."/>
            <person name="Floudas D."/>
            <person name="Binder M."/>
            <person name="Majcherczyk A."/>
            <person name="Schneider P."/>
            <person name="Aerts A."/>
            <person name="Asiegbu F.O."/>
            <person name="Baker S.E."/>
            <person name="Barry K."/>
            <person name="Bendiksby M."/>
            <person name="Blumentritt M."/>
            <person name="Coutinho P.M."/>
            <person name="Cullen D."/>
            <person name="Cullen D."/>
            <person name="Gathman A."/>
            <person name="Goodell B."/>
            <person name="Henrissat B."/>
            <person name="Ihrmark K."/>
            <person name="Kauserud H."/>
            <person name="Kohler A."/>
            <person name="LaButti K."/>
            <person name="Lapidus A."/>
            <person name="Lavin J.L."/>
            <person name="Lee Y.-H."/>
            <person name="Lindquist E."/>
            <person name="Lilly W."/>
            <person name="Lucas S."/>
            <person name="Morin E."/>
            <person name="Murat C."/>
            <person name="Oguiza J.A."/>
            <person name="Park J."/>
            <person name="Pisabarro A.G."/>
            <person name="Riley R."/>
            <person name="Rosling A."/>
            <person name="Salamov A."/>
            <person name="Schmidt O."/>
            <person name="Schmutz J."/>
            <person name="Skrede I."/>
            <person name="Stenlid J."/>
            <person name="Wiebenga A."/>
            <person name="Xie X."/>
            <person name="Kues U."/>
            <person name="Hibbett D.S."/>
            <person name="Hoffmeister D."/>
            <person name="Hogberg N."/>
            <person name="Martin F."/>
            <person name="Grigoriev I.V."/>
            <person name="Watkinson S.C."/>
        </authorList>
    </citation>
    <scope>NUCLEOTIDE SEQUENCE</scope>
    <source>
        <strain evidence="2">S7.9</strain>
    </source>
</reference>
<evidence type="ECO:0000256" key="1">
    <source>
        <dbReference type="SAM" id="MobiDB-lite"/>
    </source>
</evidence>
<name>F8NPY9_SERL9</name>
<protein>
    <submittedName>
        <fullName evidence="2">Uncharacterized protein</fullName>
    </submittedName>
</protein>
<dbReference type="EMBL" id="GL945431">
    <property type="protein sequence ID" value="EGO27777.1"/>
    <property type="molecule type" value="Genomic_DNA"/>
</dbReference>
<dbReference type="GeneID" id="18814553"/>
<dbReference type="HOGENOM" id="CLU_2251693_0_0_1"/>
<proteinExistence type="predicted"/>
<evidence type="ECO:0000313" key="2">
    <source>
        <dbReference type="EMBL" id="EGO27777.1"/>
    </source>
</evidence>
<sequence>MSIDGSDPVLLFTSSDPTDWLCLLQLLAIASDLACKLELDTTLPLFESTAFTLSIRILPVPPLSRLGKNTSGSECSNDNADPDTDAGTGIASHNTSGVEDDGCR</sequence>